<organism evidence="1 2">
    <name type="scientific">Acidimicrobium ferrooxidans (strain DSM 10331 / JCM 15462 / NBRC 103882 / ICP)</name>
    <dbReference type="NCBI Taxonomy" id="525909"/>
    <lineage>
        <taxon>Bacteria</taxon>
        <taxon>Bacillati</taxon>
        <taxon>Actinomycetota</taxon>
        <taxon>Acidimicrobiia</taxon>
        <taxon>Acidimicrobiales</taxon>
        <taxon>Acidimicrobiaceae</taxon>
        <taxon>Acidimicrobium</taxon>
    </lineage>
</organism>
<dbReference type="KEGG" id="afo:Afer_2011"/>
<reference evidence="1 2" key="1">
    <citation type="journal article" date="2009" name="Stand. Genomic Sci.">
        <title>Complete genome sequence of Acidimicrobium ferrooxidans type strain (ICP).</title>
        <authorList>
            <person name="Clum A."/>
            <person name="Nolan M."/>
            <person name="Lang E."/>
            <person name="Glavina Del Rio T."/>
            <person name="Tice H."/>
            <person name="Copeland A."/>
            <person name="Cheng J.F."/>
            <person name="Lucas S."/>
            <person name="Chen F."/>
            <person name="Bruce D."/>
            <person name="Goodwin L."/>
            <person name="Pitluck S."/>
            <person name="Ivanova N."/>
            <person name="Mavrommatis K."/>
            <person name="Mikhailova N."/>
            <person name="Pati A."/>
            <person name="Chen A."/>
            <person name="Palaniappan K."/>
            <person name="Goker M."/>
            <person name="Spring S."/>
            <person name="Land M."/>
            <person name="Hauser L."/>
            <person name="Chang Y.J."/>
            <person name="Jeffries C.C."/>
            <person name="Chain P."/>
            <person name="Bristow J."/>
            <person name="Eisen J.A."/>
            <person name="Markowitz V."/>
            <person name="Hugenholtz P."/>
            <person name="Kyrpides N.C."/>
            <person name="Klenk H.P."/>
            <person name="Lapidus A."/>
        </authorList>
    </citation>
    <scope>NUCLEOTIDE SEQUENCE [LARGE SCALE GENOMIC DNA]</scope>
    <source>
        <strain evidence="2">DSM 10331 / JCM 15462 / NBRC 103882 / ICP</strain>
    </source>
</reference>
<proteinExistence type="predicted"/>
<name>C7M2C4_ACIFD</name>
<sequence>MVRTGVNRRGPARFVSLRRVYRPVGVGQATPQERRTNAILTAASRDSCRAARAVTPIVALRRSCVVSATVV</sequence>
<protein>
    <submittedName>
        <fullName evidence="1">Uncharacterized protein</fullName>
    </submittedName>
</protein>
<dbReference type="Proteomes" id="UP000000771">
    <property type="component" value="Chromosome"/>
</dbReference>
<accession>C7M2C4</accession>
<dbReference type="HOGENOM" id="CLU_2730734_0_0_11"/>
<evidence type="ECO:0000313" key="1">
    <source>
        <dbReference type="EMBL" id="ACU54913.1"/>
    </source>
</evidence>
<gene>
    <name evidence="1" type="ordered locus">Afer_2011</name>
</gene>
<evidence type="ECO:0000313" key="2">
    <source>
        <dbReference type="Proteomes" id="UP000000771"/>
    </source>
</evidence>
<keyword evidence="2" id="KW-1185">Reference proteome</keyword>
<dbReference type="EMBL" id="CP001631">
    <property type="protein sequence ID" value="ACU54913.1"/>
    <property type="molecule type" value="Genomic_DNA"/>
</dbReference>
<dbReference type="AlphaFoldDB" id="C7M2C4"/>